<proteinExistence type="predicted"/>
<dbReference type="AlphaFoldDB" id="A0A6C0FF23"/>
<dbReference type="EMBL" id="MN738820">
    <property type="protein sequence ID" value="QHT37715.1"/>
    <property type="molecule type" value="Genomic_DNA"/>
</dbReference>
<accession>A0A6C0FF23</accession>
<name>A0A6C0FF23_9ZZZZ</name>
<reference evidence="1" key="1">
    <citation type="journal article" date="2020" name="Nature">
        <title>Giant virus diversity and host interactions through global metagenomics.</title>
        <authorList>
            <person name="Schulz F."/>
            <person name="Roux S."/>
            <person name="Paez-Espino D."/>
            <person name="Jungbluth S."/>
            <person name="Walsh D.A."/>
            <person name="Denef V.J."/>
            <person name="McMahon K.D."/>
            <person name="Konstantinidis K.T."/>
            <person name="Eloe-Fadrosh E.A."/>
            <person name="Kyrpides N.C."/>
            <person name="Woyke T."/>
        </authorList>
    </citation>
    <scope>NUCLEOTIDE SEQUENCE</scope>
    <source>
        <strain evidence="1">GVMAG-S-ERX556049-19</strain>
    </source>
</reference>
<dbReference type="PROSITE" id="PS51257">
    <property type="entry name" value="PROKAR_LIPOPROTEIN"/>
    <property type="match status" value="1"/>
</dbReference>
<protein>
    <recommendedName>
        <fullName evidence="2">Glycosyltransferase</fullName>
    </recommendedName>
</protein>
<evidence type="ECO:0000313" key="1">
    <source>
        <dbReference type="EMBL" id="QHT37715.1"/>
    </source>
</evidence>
<evidence type="ECO:0008006" key="2">
    <source>
        <dbReference type="Google" id="ProtNLM"/>
    </source>
</evidence>
<organism evidence="1">
    <name type="scientific">viral metagenome</name>
    <dbReference type="NCBI Taxonomy" id="1070528"/>
    <lineage>
        <taxon>unclassified sequences</taxon>
        <taxon>metagenomes</taxon>
        <taxon>organismal metagenomes</taxon>
    </lineage>
</organism>
<sequence length="277" mass="32215">MKKVAIIQHGTDGFGHQLHGLLSCLALHNVDNYYFDGYAFINKKFSFEHINEENSIKVKEYFIEIIKKFIKDNNQIIINYEKTIHSHEVYKIPNNYNSDTLYSLDNSYYFNKIPINKGQYEKYIANIEKMKSLFINEKLPQNRLSEKNVVIHLRQGDAITTGRGEIINNYNKKIVNILPKIINNFRDYIFYIHTDGNADFVTNILLKHNIKYIVYSKNENILNVLSDFIYSNVFLAGISGLSTVCTFLGNHKLTIVSDDIKHSLPDNIVKISDYENL</sequence>